<feature type="transmembrane region" description="Helical" evidence="1">
    <location>
        <begin position="29"/>
        <end position="58"/>
    </location>
</feature>
<gene>
    <name evidence="2" type="ORF">MUDAN_MDHGFNIF_00911</name>
</gene>
<evidence type="ECO:0000313" key="2">
    <source>
        <dbReference type="EMBL" id="VDG29230.1"/>
    </source>
</evidence>
<keyword evidence="1" id="KW-0812">Transmembrane</keyword>
<keyword evidence="1" id="KW-0472">Membrane</keyword>
<accession>A0A660DZG7</accession>
<organism evidence="2 3">
    <name type="scientific">Lactiplantibacillus mudanjiangensis</name>
    <dbReference type="NCBI Taxonomy" id="1296538"/>
    <lineage>
        <taxon>Bacteria</taxon>
        <taxon>Bacillati</taxon>
        <taxon>Bacillota</taxon>
        <taxon>Bacilli</taxon>
        <taxon>Lactobacillales</taxon>
        <taxon>Lactobacillaceae</taxon>
        <taxon>Lactiplantibacillus</taxon>
    </lineage>
</organism>
<dbReference type="EMBL" id="UYIG01000130">
    <property type="protein sequence ID" value="VDG29230.1"/>
    <property type="molecule type" value="Genomic_DNA"/>
</dbReference>
<dbReference type="Proteomes" id="UP000289996">
    <property type="component" value="Unassembled WGS sequence"/>
</dbReference>
<keyword evidence="3" id="KW-1185">Reference proteome</keyword>
<dbReference type="AlphaFoldDB" id="A0A660DZG7"/>
<name>A0A660DZG7_9LACO</name>
<sequence length="64" mass="7012">MIGLLIALVIGLWLLKVFFKIGFKLIGLVFMVFIGLFLIRVALWLGAAVLVIGGLLFFASPFSN</sequence>
<proteinExistence type="predicted"/>
<evidence type="ECO:0000256" key="1">
    <source>
        <dbReference type="SAM" id="Phobius"/>
    </source>
</evidence>
<protein>
    <submittedName>
        <fullName evidence="2">Small multidrug resistance protein [Lactobacillus sp.]</fullName>
    </submittedName>
</protein>
<reference evidence="2 3" key="1">
    <citation type="submission" date="2018-11" db="EMBL/GenBank/DDBJ databases">
        <authorList>
            <person name="Wuyts S."/>
        </authorList>
    </citation>
    <scope>NUCLEOTIDE SEQUENCE [LARGE SCALE GENOMIC DNA]</scope>
    <source>
        <strain evidence="2">Lactobacillus mudanjiangensis AMBF249</strain>
    </source>
</reference>
<keyword evidence="1" id="KW-1133">Transmembrane helix</keyword>
<evidence type="ECO:0000313" key="3">
    <source>
        <dbReference type="Proteomes" id="UP000289996"/>
    </source>
</evidence>